<dbReference type="CDD" id="cd07344">
    <property type="entry name" value="M48_yhfN_like"/>
    <property type="match status" value="1"/>
</dbReference>
<dbReference type="RefSeq" id="WP_229793448.1">
    <property type="nucleotide sequence ID" value="NZ_BMYB01000004.1"/>
</dbReference>
<comment type="caution">
    <text evidence="2">The sequence shown here is derived from an EMBL/GenBank/DDBJ whole genome shotgun (WGS) entry which is preliminary data.</text>
</comment>
<dbReference type="InterPro" id="IPR053136">
    <property type="entry name" value="UTP_pyrophosphatase-like"/>
</dbReference>
<dbReference type="Proteomes" id="UP000242231">
    <property type="component" value="Unassembled WGS sequence"/>
</dbReference>
<dbReference type="PANTHER" id="PTHR30399:SF1">
    <property type="entry name" value="UTP PYROPHOSPHATASE"/>
    <property type="match status" value="1"/>
</dbReference>
<protein>
    <submittedName>
        <fullName evidence="2">Metal-dependent hydrolase</fullName>
    </submittedName>
</protein>
<keyword evidence="2" id="KW-0378">Hydrolase</keyword>
<dbReference type="GO" id="GO:0016787">
    <property type="term" value="F:hydrolase activity"/>
    <property type="evidence" value="ECO:0007669"/>
    <property type="project" value="UniProtKB-KW"/>
</dbReference>
<keyword evidence="3" id="KW-1185">Reference proteome</keyword>
<feature type="domain" description="YgjP-like metallopeptidase" evidence="1">
    <location>
        <begin position="15"/>
        <end position="218"/>
    </location>
</feature>
<dbReference type="Pfam" id="PF01863">
    <property type="entry name" value="YgjP-like"/>
    <property type="match status" value="1"/>
</dbReference>
<dbReference type="AlphaFoldDB" id="A0A2P5TQG3"/>
<dbReference type="InterPro" id="IPR002725">
    <property type="entry name" value="YgjP-like_metallopeptidase"/>
</dbReference>
<proteinExistence type="predicted"/>
<reference evidence="3" key="1">
    <citation type="submission" date="2016-11" db="EMBL/GenBank/DDBJ databases">
        <authorList>
            <person name="Sisinthy S."/>
            <person name="Ara S."/>
            <person name="Gundlapally S.R."/>
        </authorList>
    </citation>
    <scope>NUCLEOTIDE SEQUENCE [LARGE SCALE GENOMIC DNA]</scope>
    <source>
        <strain evidence="3">V1-41</strain>
    </source>
</reference>
<sequence>MQLNRKAIKHLHISVLPPDGRVRVSAPEKMTDTAIRMAVISRLPWIKKQQQGFAEQPRQTERELVGGESHYLWGRRYRLELTERTGRHEITRQGNSKLLLLVNPGTSRDNKARVLDDFYRHEMKQSITELLVYWQPLLGVEAAGWGVKKMKTKWGSCNIQSRHIWLNLELAKKPPECLEYILVHELVHLLERHHNDRFRQYMDRYLPDWQERRTLLNSGPLSYEGWEY</sequence>
<organism evidence="2 3">
    <name type="scientific">Oceanisphaera arctica</name>
    <dbReference type="NCBI Taxonomy" id="641510"/>
    <lineage>
        <taxon>Bacteria</taxon>
        <taxon>Pseudomonadati</taxon>
        <taxon>Pseudomonadota</taxon>
        <taxon>Gammaproteobacteria</taxon>
        <taxon>Aeromonadales</taxon>
        <taxon>Aeromonadaceae</taxon>
        <taxon>Oceanisphaera</taxon>
    </lineage>
</organism>
<accession>A0A2P5TQG3</accession>
<evidence type="ECO:0000313" key="3">
    <source>
        <dbReference type="Proteomes" id="UP000242231"/>
    </source>
</evidence>
<evidence type="ECO:0000259" key="1">
    <source>
        <dbReference type="Pfam" id="PF01863"/>
    </source>
</evidence>
<dbReference type="EMBL" id="MPZM01000003">
    <property type="protein sequence ID" value="PPL17999.1"/>
    <property type="molecule type" value="Genomic_DNA"/>
</dbReference>
<dbReference type="PANTHER" id="PTHR30399">
    <property type="entry name" value="UNCHARACTERIZED PROTEIN YGJP"/>
    <property type="match status" value="1"/>
</dbReference>
<gene>
    <name evidence="2" type="ORF">UN63_02190</name>
</gene>
<dbReference type="Gene3D" id="3.30.2010.10">
    <property type="entry name" value="Metalloproteases ('zincins'), catalytic domain"/>
    <property type="match status" value="1"/>
</dbReference>
<name>A0A2P5TQG3_9GAMM</name>
<evidence type="ECO:0000313" key="2">
    <source>
        <dbReference type="EMBL" id="PPL17999.1"/>
    </source>
</evidence>